<organism evidence="2 3">
    <name type="scientific">Cinchona calisaya</name>
    <dbReference type="NCBI Taxonomy" id="153742"/>
    <lineage>
        <taxon>Eukaryota</taxon>
        <taxon>Viridiplantae</taxon>
        <taxon>Streptophyta</taxon>
        <taxon>Embryophyta</taxon>
        <taxon>Tracheophyta</taxon>
        <taxon>Spermatophyta</taxon>
        <taxon>Magnoliopsida</taxon>
        <taxon>eudicotyledons</taxon>
        <taxon>Gunneridae</taxon>
        <taxon>Pentapetalae</taxon>
        <taxon>asterids</taxon>
        <taxon>lamiids</taxon>
        <taxon>Gentianales</taxon>
        <taxon>Rubiaceae</taxon>
        <taxon>Cinchonoideae</taxon>
        <taxon>Cinchoneae</taxon>
        <taxon>Cinchona</taxon>
    </lineage>
</organism>
<reference evidence="2 3" key="1">
    <citation type="submission" date="2024-11" db="EMBL/GenBank/DDBJ databases">
        <title>A near-complete genome assembly of Cinchona calisaya.</title>
        <authorList>
            <person name="Lian D.C."/>
            <person name="Zhao X.W."/>
            <person name="Wei L."/>
        </authorList>
    </citation>
    <scope>NUCLEOTIDE SEQUENCE [LARGE SCALE GENOMIC DNA]</scope>
    <source>
        <tissue evidence="2">Nenye</tissue>
    </source>
</reference>
<dbReference type="Pfam" id="PF13456">
    <property type="entry name" value="RVT_3"/>
    <property type="match status" value="1"/>
</dbReference>
<evidence type="ECO:0000259" key="1">
    <source>
        <dbReference type="Pfam" id="PF13456"/>
    </source>
</evidence>
<proteinExistence type="predicted"/>
<dbReference type="AlphaFoldDB" id="A0ABD2YWE6"/>
<keyword evidence="3" id="KW-1185">Reference proteome</keyword>
<dbReference type="EMBL" id="JBJUIK010000012">
    <property type="protein sequence ID" value="KAL3510450.1"/>
    <property type="molecule type" value="Genomic_DNA"/>
</dbReference>
<name>A0ABD2YWE6_9GENT</name>
<accession>A0ABD2YWE6</accession>
<sequence>MALRYLHKELHVVVGKLTSFSSPIWKRMMNIKDVVECNMVSLVMDGTSSFWFEDCSHEGSLFSKVDSSPIHDISIANAWTGHYWNEDAILASFPSFNMNLLVGKTILLGNGKDHVSWKGMDNGRRAIRDDVGNLLETFSSYYPGYHTNLFVELKAVLDGIQLCNRLQLHMLIIELDSRHCNFFLVLLGYFSNWMILSN</sequence>
<protein>
    <recommendedName>
        <fullName evidence="1">RNase H type-1 domain-containing protein</fullName>
    </recommendedName>
</protein>
<dbReference type="Proteomes" id="UP001630127">
    <property type="component" value="Unassembled WGS sequence"/>
</dbReference>
<gene>
    <name evidence="2" type="ORF">ACH5RR_029851</name>
</gene>
<evidence type="ECO:0000313" key="3">
    <source>
        <dbReference type="Proteomes" id="UP001630127"/>
    </source>
</evidence>
<dbReference type="InterPro" id="IPR002156">
    <property type="entry name" value="RNaseH_domain"/>
</dbReference>
<comment type="caution">
    <text evidence="2">The sequence shown here is derived from an EMBL/GenBank/DDBJ whole genome shotgun (WGS) entry which is preliminary data.</text>
</comment>
<evidence type="ECO:0000313" key="2">
    <source>
        <dbReference type="EMBL" id="KAL3510450.1"/>
    </source>
</evidence>
<feature type="domain" description="RNase H type-1" evidence="1">
    <location>
        <begin position="126"/>
        <end position="178"/>
    </location>
</feature>